<dbReference type="OrthoDB" id="2192071at2759"/>
<evidence type="ECO:0000313" key="1">
    <source>
        <dbReference type="EMBL" id="KKO75073.1"/>
    </source>
</evidence>
<dbReference type="VEuPathDB" id="MicrosporidiaDB:NCER_101562"/>
<dbReference type="RefSeq" id="XP_024330815.1">
    <property type="nucleotide sequence ID" value="XM_024475197.1"/>
</dbReference>
<sequence>MDDDSKIKLNQDFLKEAEEYARANKPMIDLFVQYRKHYKSDSDCTFVDNSDYHYNLSFHNIQSSDDDCISDKIHNIIFKNSKDSHMLHKCVDSEIYKFIAEYFDYDCPAICPTYRKKRSINNEVEVDDFQWPFLEPPKKPRTVFDKGPTREEIGEYNRRIFAAYTEYLNFENNVIYYEHNPNFTEEGEDEEFCQCYKNHLFKAEVESYLYNGSDYIFQEKSIVRISRNFDDDLIFCLQGNKHKILSTLDTFKLYYIENDGKVDLFNVEDMTISRFLFCNDKHCKDFYEYFDVPCEI</sequence>
<name>A0A0F9WQ43_9MICR</name>
<dbReference type="GeneID" id="36320131"/>
<proteinExistence type="predicted"/>
<gene>
    <name evidence="1" type="ORF">AAJ76_3300012810</name>
</gene>
<dbReference type="EMBL" id="JPQZ01000033">
    <property type="protein sequence ID" value="KKO75073.1"/>
    <property type="molecule type" value="Genomic_DNA"/>
</dbReference>
<keyword evidence="2" id="KW-1185">Reference proteome</keyword>
<protein>
    <submittedName>
        <fullName evidence="1">Uncharacterized protein</fullName>
    </submittedName>
</protein>
<evidence type="ECO:0000313" key="2">
    <source>
        <dbReference type="Proteomes" id="UP000034350"/>
    </source>
</evidence>
<dbReference type="VEuPathDB" id="MicrosporidiaDB:AAJ76_3300012810"/>
<reference evidence="1 2" key="1">
    <citation type="journal article" date="2015" name="Environ. Microbiol.">
        <title>Genome analyses suggest the presence of polyploidy and recent human-driven expansions in eight global populations of the honeybee pathogen Nosema ceranae.</title>
        <authorList>
            <person name="Pelin A."/>
            <person name="Selman M."/>
            <person name="Aris-Brosou S."/>
            <person name="Farinelli L."/>
            <person name="Corradi N."/>
        </authorList>
    </citation>
    <scope>NUCLEOTIDE SEQUENCE [LARGE SCALE GENOMIC DNA]</scope>
    <source>
        <strain evidence="1 2">PA08 1199</strain>
    </source>
</reference>
<comment type="caution">
    <text evidence="1">The sequence shown here is derived from an EMBL/GenBank/DDBJ whole genome shotgun (WGS) entry which is preliminary data.</text>
</comment>
<accession>A0A0F9WQ43</accession>
<dbReference type="Proteomes" id="UP000034350">
    <property type="component" value="Unassembled WGS sequence"/>
</dbReference>
<dbReference type="AlphaFoldDB" id="A0A0F9WQ43"/>
<organism evidence="1 2">
    <name type="scientific">Vairimorpha ceranae</name>
    <dbReference type="NCBI Taxonomy" id="40302"/>
    <lineage>
        <taxon>Eukaryota</taxon>
        <taxon>Fungi</taxon>
        <taxon>Fungi incertae sedis</taxon>
        <taxon>Microsporidia</taxon>
        <taxon>Nosematidae</taxon>
        <taxon>Vairimorpha</taxon>
    </lineage>
</organism>
<dbReference type="OMA" id="CMALASH"/>
<dbReference type="VEuPathDB" id="MicrosporidiaDB:G9O61_00g022610"/>